<name>A0ABX1GXP4_9ACTN</name>
<evidence type="ECO:0000256" key="2">
    <source>
        <dbReference type="SAM" id="Phobius"/>
    </source>
</evidence>
<comment type="caution">
    <text evidence="3">The sequence shown here is derived from an EMBL/GenBank/DDBJ whole genome shotgun (WGS) entry which is preliminary data.</text>
</comment>
<evidence type="ECO:0000313" key="3">
    <source>
        <dbReference type="EMBL" id="NKI40872.1"/>
    </source>
</evidence>
<organism evidence="3 4">
    <name type="scientific">Streptomyces physcomitrii</name>
    <dbReference type="NCBI Taxonomy" id="2724184"/>
    <lineage>
        <taxon>Bacteria</taxon>
        <taxon>Bacillati</taxon>
        <taxon>Actinomycetota</taxon>
        <taxon>Actinomycetes</taxon>
        <taxon>Kitasatosporales</taxon>
        <taxon>Streptomycetaceae</taxon>
        <taxon>Streptomyces</taxon>
    </lineage>
</organism>
<protein>
    <recommendedName>
        <fullName evidence="5">Aromatic ring-opening dioxygenase LigA</fullName>
    </recommendedName>
</protein>
<evidence type="ECO:0000313" key="4">
    <source>
        <dbReference type="Proteomes" id="UP000772196"/>
    </source>
</evidence>
<dbReference type="Proteomes" id="UP000772196">
    <property type="component" value="Unassembled WGS sequence"/>
</dbReference>
<dbReference type="EMBL" id="JAAWWP010000003">
    <property type="protein sequence ID" value="NKI40872.1"/>
    <property type="molecule type" value="Genomic_DNA"/>
</dbReference>
<feature type="transmembrane region" description="Helical" evidence="2">
    <location>
        <begin position="61"/>
        <end position="82"/>
    </location>
</feature>
<reference evidence="3 4" key="1">
    <citation type="submission" date="2020-04" db="EMBL/GenBank/DDBJ databases">
        <title>Phylogenetic Diversity and Antibacterial Activity against Ralstonia solanacearum of Endophytic Actinomycete Isolated from Moss.</title>
        <authorList>
            <person name="Zhuang X."/>
        </authorList>
    </citation>
    <scope>NUCLEOTIDE SEQUENCE [LARGE SCALE GENOMIC DNA]</scope>
    <source>
        <strain evidence="3 4">LD120</strain>
    </source>
</reference>
<keyword evidence="2" id="KW-0472">Membrane</keyword>
<gene>
    <name evidence="3" type="ORF">HFV08_06385</name>
</gene>
<dbReference type="RefSeq" id="WP_168536718.1">
    <property type="nucleotide sequence ID" value="NZ_JAAWWP010000003.1"/>
</dbReference>
<keyword evidence="2" id="KW-0812">Transmembrane</keyword>
<evidence type="ECO:0008006" key="5">
    <source>
        <dbReference type="Google" id="ProtNLM"/>
    </source>
</evidence>
<sequence>MAAEAGARGTGSGAGGGFSGEQLDAIGSYTARYREGIGEPLRLGPRGGLFRPGLRSRRLSLVNAFCVLVAAFGAVGGGWLLATNLLGRYEIDAACDGLVPAGLVLALPESEGRISAPGDTLEVDGSGCGLFSDLAGDGSGRRYFFRAAAGTARTARPSPEDPEAYLVARDLSSGRPGEADTPGPQPLGGPVDGVVTDAAVTVRLPCREGRLKGSPVKSLWAKAEIPRLRSDGPLTARDRHLLARTAVGTVNNLAERAHCGRGWEEPAEGLPADPPRSPQPAARAEGTCAFARPFARRADFPERAFPAHADKAVSEERCLLGMGPERAGDLRYEAVHRGDYDRDFPAGPFWAALHTYYGDLADSVEFWDGDGSASAPRGTAGRGRTAVWWASSECRDGGHAVHTLSLDHLYAKSVTPAWARYFRAYVKDVAQRRGCDHLVFPGAEDFRPPKR</sequence>
<evidence type="ECO:0000256" key="1">
    <source>
        <dbReference type="SAM" id="MobiDB-lite"/>
    </source>
</evidence>
<accession>A0ABX1GXP4</accession>
<keyword evidence="2" id="KW-1133">Transmembrane helix</keyword>
<keyword evidence="4" id="KW-1185">Reference proteome</keyword>
<feature type="region of interest" description="Disordered" evidence="1">
    <location>
        <begin position="263"/>
        <end position="283"/>
    </location>
</feature>
<feature type="region of interest" description="Disordered" evidence="1">
    <location>
        <begin position="172"/>
        <end position="191"/>
    </location>
</feature>
<proteinExistence type="predicted"/>